<organism evidence="2 3">
    <name type="scientific">Colletotrichum musicola</name>
    <dbReference type="NCBI Taxonomy" id="2175873"/>
    <lineage>
        <taxon>Eukaryota</taxon>
        <taxon>Fungi</taxon>
        <taxon>Dikarya</taxon>
        <taxon>Ascomycota</taxon>
        <taxon>Pezizomycotina</taxon>
        <taxon>Sordariomycetes</taxon>
        <taxon>Hypocreomycetidae</taxon>
        <taxon>Glomerellales</taxon>
        <taxon>Glomerellaceae</taxon>
        <taxon>Colletotrichum</taxon>
        <taxon>Colletotrichum orchidearum species complex</taxon>
    </lineage>
</organism>
<feature type="compositionally biased region" description="Basic and acidic residues" evidence="1">
    <location>
        <begin position="1"/>
        <end position="15"/>
    </location>
</feature>
<comment type="caution">
    <text evidence="2">The sequence shown here is derived from an EMBL/GenBank/DDBJ whole genome shotgun (WGS) entry which is preliminary data.</text>
</comment>
<accession>A0A8H6KQG1</accession>
<gene>
    <name evidence="2" type="ORF">CMUS01_05718</name>
</gene>
<protein>
    <submittedName>
        <fullName evidence="2">Uncharacterized protein</fullName>
    </submittedName>
</protein>
<evidence type="ECO:0000313" key="3">
    <source>
        <dbReference type="Proteomes" id="UP000639643"/>
    </source>
</evidence>
<proteinExistence type="predicted"/>
<sequence length="85" mass="9157">MSRQADNGKKVRETPSLDLGLDLGASKIPGQFPKTPVKNKEFGGPEDLKAASKAVAPVASPTTAEKVDGLLLWKTQVDRRLEEID</sequence>
<evidence type="ECO:0000256" key="1">
    <source>
        <dbReference type="SAM" id="MobiDB-lite"/>
    </source>
</evidence>
<evidence type="ECO:0000313" key="2">
    <source>
        <dbReference type="EMBL" id="KAF6835630.1"/>
    </source>
</evidence>
<name>A0A8H6KQG1_9PEZI</name>
<reference evidence="2" key="1">
    <citation type="journal article" date="2020" name="Phytopathology">
        <title>Genome Sequence Resources of Colletotrichum truncatum, C. plurivorum, C. musicola, and C. sojae: Four Species Pathogenic to Soybean (Glycine max).</title>
        <authorList>
            <person name="Rogerio F."/>
            <person name="Boufleur T.R."/>
            <person name="Ciampi-Guillardi M."/>
            <person name="Sukno S.A."/>
            <person name="Thon M.R."/>
            <person name="Massola Junior N.S."/>
            <person name="Baroncelli R."/>
        </authorList>
    </citation>
    <scope>NUCLEOTIDE SEQUENCE</scope>
    <source>
        <strain evidence="2">LFN0074</strain>
    </source>
</reference>
<dbReference type="EMBL" id="WIGM01000174">
    <property type="protein sequence ID" value="KAF6835630.1"/>
    <property type="molecule type" value="Genomic_DNA"/>
</dbReference>
<keyword evidence="3" id="KW-1185">Reference proteome</keyword>
<dbReference type="Proteomes" id="UP000639643">
    <property type="component" value="Unassembled WGS sequence"/>
</dbReference>
<dbReference type="AlphaFoldDB" id="A0A8H6KQG1"/>
<feature type="region of interest" description="Disordered" evidence="1">
    <location>
        <begin position="1"/>
        <end position="45"/>
    </location>
</feature>